<proteinExistence type="predicted"/>
<sequence length="149" mass="17026">MSMKHQQVLMVSQGKILGFHPHRSLRIIERQSQKQGYTHLQRRGATYARKSQQQRDCHLQQGRAAYEVKRDLIAEVETLALLDQTEGLPMYLFAVHTTNAGKITSKLHVIELGAHLGMPKKFPKQQGKPVAKFRTRIIKLGPAKFSRCK</sequence>
<dbReference type="Gramene" id="RZC83177">
    <property type="protein sequence ID" value="RZC83177"/>
    <property type="gene ID" value="C5167_045972"/>
</dbReference>
<accession>A0A4Y7LDX8</accession>
<protein>
    <submittedName>
        <fullName evidence="1">Uncharacterized protein</fullName>
    </submittedName>
</protein>
<keyword evidence="2" id="KW-1185">Reference proteome</keyword>
<dbReference type="AlphaFoldDB" id="A0A4Y7LDX8"/>
<name>A0A4Y7LDX8_PAPSO</name>
<dbReference type="Proteomes" id="UP000316621">
    <property type="component" value="Chromosome 11"/>
</dbReference>
<organism evidence="1 2">
    <name type="scientific">Papaver somniferum</name>
    <name type="common">Opium poppy</name>
    <dbReference type="NCBI Taxonomy" id="3469"/>
    <lineage>
        <taxon>Eukaryota</taxon>
        <taxon>Viridiplantae</taxon>
        <taxon>Streptophyta</taxon>
        <taxon>Embryophyta</taxon>
        <taxon>Tracheophyta</taxon>
        <taxon>Spermatophyta</taxon>
        <taxon>Magnoliopsida</taxon>
        <taxon>Ranunculales</taxon>
        <taxon>Papaveraceae</taxon>
        <taxon>Papaveroideae</taxon>
        <taxon>Papaver</taxon>
    </lineage>
</organism>
<evidence type="ECO:0000313" key="1">
    <source>
        <dbReference type="EMBL" id="RZC83177.1"/>
    </source>
</evidence>
<feature type="non-terminal residue" evidence="1">
    <location>
        <position position="149"/>
    </location>
</feature>
<evidence type="ECO:0000313" key="2">
    <source>
        <dbReference type="Proteomes" id="UP000316621"/>
    </source>
</evidence>
<gene>
    <name evidence="1" type="ORF">C5167_045972</name>
</gene>
<reference evidence="1 2" key="1">
    <citation type="journal article" date="2018" name="Science">
        <title>The opium poppy genome and morphinan production.</title>
        <authorList>
            <person name="Guo L."/>
            <person name="Winzer T."/>
            <person name="Yang X."/>
            <person name="Li Y."/>
            <person name="Ning Z."/>
            <person name="He Z."/>
            <person name="Teodor R."/>
            <person name="Lu Y."/>
            <person name="Bowser T.A."/>
            <person name="Graham I.A."/>
            <person name="Ye K."/>
        </authorList>
    </citation>
    <scope>NUCLEOTIDE SEQUENCE [LARGE SCALE GENOMIC DNA]</scope>
    <source>
        <strain evidence="2">cv. HN1</strain>
        <tissue evidence="1">Leaves</tissue>
    </source>
</reference>
<dbReference type="EMBL" id="CM010725">
    <property type="protein sequence ID" value="RZC83177.1"/>
    <property type="molecule type" value="Genomic_DNA"/>
</dbReference>